<dbReference type="EMBL" id="CP058909">
    <property type="protein sequence ID" value="QLH81588.1"/>
    <property type="molecule type" value="Genomic_DNA"/>
</dbReference>
<name>A0A7D5T4M3_9EURY</name>
<accession>A0A7D5T4M3</accession>
<organism evidence="1 2">
    <name type="scientific">Halosimplex pelagicum</name>
    <dbReference type="NCBI Taxonomy" id="869886"/>
    <lineage>
        <taxon>Archaea</taxon>
        <taxon>Methanobacteriati</taxon>
        <taxon>Methanobacteriota</taxon>
        <taxon>Stenosarchaea group</taxon>
        <taxon>Halobacteria</taxon>
        <taxon>Halobacteriales</taxon>
        <taxon>Haloarculaceae</taxon>
        <taxon>Halosimplex</taxon>
    </lineage>
</organism>
<proteinExistence type="predicted"/>
<dbReference type="Proteomes" id="UP000509346">
    <property type="component" value="Chromosome"/>
</dbReference>
<protein>
    <submittedName>
        <fullName evidence="1">Rubrerythrin family protein</fullName>
    </submittedName>
</protein>
<sequence length="218" mass="23132">MNGQQLVEAVREAQATELDRLGSDKYLIAATGADLERAPVLRSVAESAASGRDTFSRWADEATGDAASAFQTAADTETAQFDRVVASLAELPNDDADAAATIDGTDAPLHAALADTDGTVERLAAGFVGRPLVADRTLLQAVNFFVNEADEERADLARELRSDAQGRLDEGVALLDSVCETDADWERAQRGAERVVEAAYEEYATALEAMGVDPKPVC</sequence>
<dbReference type="KEGG" id="hpel:HZS54_08090"/>
<evidence type="ECO:0000313" key="1">
    <source>
        <dbReference type="EMBL" id="QLH81588.1"/>
    </source>
</evidence>
<keyword evidence="2" id="KW-1185">Reference proteome</keyword>
<gene>
    <name evidence="1" type="ORF">HZS54_08090</name>
</gene>
<evidence type="ECO:0000313" key="2">
    <source>
        <dbReference type="Proteomes" id="UP000509346"/>
    </source>
</evidence>
<dbReference type="OrthoDB" id="306160at2157"/>
<reference evidence="1 2" key="1">
    <citation type="submission" date="2020-07" db="EMBL/GenBank/DDBJ databases">
        <title>Halosimplex litoreum sp. nov. and Halosimplex rubrum sp. nov., isolated from different salt environments.</title>
        <authorList>
            <person name="Cui H."/>
        </authorList>
    </citation>
    <scope>NUCLEOTIDE SEQUENCE [LARGE SCALE GENOMIC DNA]</scope>
    <source>
        <strain evidence="1 2">R2</strain>
    </source>
</reference>
<dbReference type="RefSeq" id="WP_179921724.1">
    <property type="nucleotide sequence ID" value="NZ_CP058909.1"/>
</dbReference>
<dbReference type="AlphaFoldDB" id="A0A7D5T4M3"/>
<dbReference type="GeneID" id="56082541"/>